<dbReference type="InterPro" id="IPR002068">
    <property type="entry name" value="A-crystallin/Hsp20_dom"/>
</dbReference>
<dbReference type="PANTHER" id="PTHR34661:SF8">
    <property type="entry name" value="ALPHA-CRYSTALLIN DOMAIN-CONTAINING PROTEIN 22.3"/>
    <property type="match status" value="1"/>
</dbReference>
<comment type="caution">
    <text evidence="4">The sequence shown here is derived from an EMBL/GenBank/DDBJ whole genome shotgun (WGS) entry which is preliminary data.</text>
</comment>
<dbReference type="SUPFAM" id="SSF49764">
    <property type="entry name" value="HSP20-like chaperones"/>
    <property type="match status" value="1"/>
</dbReference>
<evidence type="ECO:0000256" key="2">
    <source>
        <dbReference type="RuleBase" id="RU003616"/>
    </source>
</evidence>
<feature type="domain" description="SHSP" evidence="3">
    <location>
        <begin position="79"/>
        <end position="198"/>
    </location>
</feature>
<dbReference type="InterPro" id="IPR039321">
    <property type="entry name" value="IDM2/3-like"/>
</dbReference>
<dbReference type="GO" id="GO:0005634">
    <property type="term" value="C:nucleus"/>
    <property type="evidence" value="ECO:0007669"/>
    <property type="project" value="TreeGrafter"/>
</dbReference>
<proteinExistence type="inferred from homology"/>
<dbReference type="STRING" id="3775.A0A1Q3DCB0"/>
<dbReference type="Gene3D" id="2.60.40.790">
    <property type="match status" value="1"/>
</dbReference>
<dbReference type="FunCoup" id="A0A1Q3DCB0">
    <property type="interactions" value="623"/>
</dbReference>
<accession>A0A1Q3DCB0</accession>
<evidence type="ECO:0000256" key="1">
    <source>
        <dbReference type="PROSITE-ProRule" id="PRU00285"/>
    </source>
</evidence>
<dbReference type="InterPro" id="IPR008978">
    <property type="entry name" value="HSP20-like_chaperone"/>
</dbReference>
<dbReference type="InParanoid" id="A0A1Q3DCB0"/>
<evidence type="ECO:0000259" key="3">
    <source>
        <dbReference type="PROSITE" id="PS01031"/>
    </source>
</evidence>
<feature type="non-terminal residue" evidence="4">
    <location>
        <position position="1"/>
    </location>
</feature>
<name>A0A1Q3DCB0_CEPFO</name>
<dbReference type="Proteomes" id="UP000187406">
    <property type="component" value="Unassembled WGS sequence"/>
</dbReference>
<dbReference type="CDD" id="cd06464">
    <property type="entry name" value="ACD_sHsps-like"/>
    <property type="match status" value="1"/>
</dbReference>
<protein>
    <submittedName>
        <fullName evidence="4">HSP20 domain-containing protein</fullName>
    </submittedName>
</protein>
<gene>
    <name evidence="4" type="ORF">CFOL_v3_33510</name>
</gene>
<sequence>NMSTNENNTQQQAEDVVPVNSKLYIDAGQVSGSTSMPMEPEAMETVSKPSMIFFPSSSPQQEWETLSASTQFGISLTGSAATGSIGPILRLMALGETDDSYYFRVNLPGVSSNENDFSCEILSNGKIIISGITTTGEKTLCRHGQVFTMITQNLPPSGRFSMSFQLPGPVDPPRFRGQFLNGVLEGKIKKRVTENSTH</sequence>
<dbReference type="PANTHER" id="PTHR34661">
    <property type="entry name" value="INCREASED DNA METHYLATION 3"/>
    <property type="match status" value="1"/>
</dbReference>
<comment type="similarity">
    <text evidence="1 2">Belongs to the small heat shock protein (HSP20) family.</text>
</comment>
<dbReference type="PROSITE" id="PS01031">
    <property type="entry name" value="SHSP"/>
    <property type="match status" value="1"/>
</dbReference>
<evidence type="ECO:0000313" key="5">
    <source>
        <dbReference type="Proteomes" id="UP000187406"/>
    </source>
</evidence>
<keyword evidence="5" id="KW-1185">Reference proteome</keyword>
<dbReference type="AlphaFoldDB" id="A0A1Q3DCB0"/>
<reference evidence="5" key="1">
    <citation type="submission" date="2016-04" db="EMBL/GenBank/DDBJ databases">
        <title>Cephalotus genome sequencing.</title>
        <authorList>
            <person name="Fukushima K."/>
            <person name="Hasebe M."/>
            <person name="Fang X."/>
        </authorList>
    </citation>
    <scope>NUCLEOTIDE SEQUENCE [LARGE SCALE GENOMIC DNA]</scope>
    <source>
        <strain evidence="5">cv. St1</strain>
    </source>
</reference>
<dbReference type="Pfam" id="PF00011">
    <property type="entry name" value="HSP20"/>
    <property type="match status" value="1"/>
</dbReference>
<dbReference type="OrthoDB" id="1512991at2759"/>
<organism evidence="4 5">
    <name type="scientific">Cephalotus follicularis</name>
    <name type="common">Albany pitcher plant</name>
    <dbReference type="NCBI Taxonomy" id="3775"/>
    <lineage>
        <taxon>Eukaryota</taxon>
        <taxon>Viridiplantae</taxon>
        <taxon>Streptophyta</taxon>
        <taxon>Embryophyta</taxon>
        <taxon>Tracheophyta</taxon>
        <taxon>Spermatophyta</taxon>
        <taxon>Magnoliopsida</taxon>
        <taxon>eudicotyledons</taxon>
        <taxon>Gunneridae</taxon>
        <taxon>Pentapetalae</taxon>
        <taxon>rosids</taxon>
        <taxon>fabids</taxon>
        <taxon>Oxalidales</taxon>
        <taxon>Cephalotaceae</taxon>
        <taxon>Cephalotus</taxon>
    </lineage>
</organism>
<dbReference type="EMBL" id="BDDD01005975">
    <property type="protein sequence ID" value="GAV90101.1"/>
    <property type="molecule type" value="Genomic_DNA"/>
</dbReference>
<evidence type="ECO:0000313" key="4">
    <source>
        <dbReference type="EMBL" id="GAV90101.1"/>
    </source>
</evidence>